<evidence type="ECO:0000256" key="1">
    <source>
        <dbReference type="SAM" id="MobiDB-lite"/>
    </source>
</evidence>
<feature type="region of interest" description="Disordered" evidence="1">
    <location>
        <begin position="139"/>
        <end position="182"/>
    </location>
</feature>
<evidence type="ECO:0000313" key="3">
    <source>
        <dbReference type="Proteomes" id="UP001529510"/>
    </source>
</evidence>
<protein>
    <submittedName>
        <fullName evidence="2">Uncharacterized protein</fullName>
    </submittedName>
</protein>
<feature type="region of interest" description="Disordered" evidence="1">
    <location>
        <begin position="50"/>
        <end position="82"/>
    </location>
</feature>
<feature type="non-terminal residue" evidence="2">
    <location>
        <position position="249"/>
    </location>
</feature>
<accession>A0ABD0R8Y9</accession>
<reference evidence="2 3" key="1">
    <citation type="submission" date="2024-05" db="EMBL/GenBank/DDBJ databases">
        <title>Genome sequencing and assembly of Indian major carp, Cirrhinus mrigala (Hamilton, 1822).</title>
        <authorList>
            <person name="Mohindra V."/>
            <person name="Chowdhury L.M."/>
            <person name="Lal K."/>
            <person name="Jena J.K."/>
        </authorList>
    </citation>
    <scope>NUCLEOTIDE SEQUENCE [LARGE SCALE GENOMIC DNA]</scope>
    <source>
        <strain evidence="2">CM1030</strain>
        <tissue evidence="2">Blood</tissue>
    </source>
</reference>
<dbReference type="EMBL" id="JAMKFB020000004">
    <property type="protein sequence ID" value="KAL0195000.1"/>
    <property type="molecule type" value="Genomic_DNA"/>
</dbReference>
<evidence type="ECO:0000313" key="2">
    <source>
        <dbReference type="EMBL" id="KAL0195000.1"/>
    </source>
</evidence>
<feature type="compositionally biased region" description="Polar residues" evidence="1">
    <location>
        <begin position="59"/>
        <end position="69"/>
    </location>
</feature>
<comment type="caution">
    <text evidence="2">The sequence shown here is derived from an EMBL/GenBank/DDBJ whole genome shotgun (WGS) entry which is preliminary data.</text>
</comment>
<dbReference type="Proteomes" id="UP001529510">
    <property type="component" value="Unassembled WGS sequence"/>
</dbReference>
<organism evidence="2 3">
    <name type="scientific">Cirrhinus mrigala</name>
    <name type="common">Mrigala</name>
    <dbReference type="NCBI Taxonomy" id="683832"/>
    <lineage>
        <taxon>Eukaryota</taxon>
        <taxon>Metazoa</taxon>
        <taxon>Chordata</taxon>
        <taxon>Craniata</taxon>
        <taxon>Vertebrata</taxon>
        <taxon>Euteleostomi</taxon>
        <taxon>Actinopterygii</taxon>
        <taxon>Neopterygii</taxon>
        <taxon>Teleostei</taxon>
        <taxon>Ostariophysi</taxon>
        <taxon>Cypriniformes</taxon>
        <taxon>Cyprinidae</taxon>
        <taxon>Labeoninae</taxon>
        <taxon>Labeonini</taxon>
        <taxon>Cirrhinus</taxon>
    </lineage>
</organism>
<gene>
    <name evidence="2" type="ORF">M9458_008572</name>
</gene>
<sequence>MGLKDDQLFCSVTPDDCRRPVAEFINHILALCHSDFYIDVEDSKLPPIRKHADAPAHHQPTSSTCCSNELTPSGPPSLSPVLRSSSLILSRPSAAPCSNRLEAVPRSSQPAAAPRSEPTAPIMASHICHKNNMDQYGLLSPSSPLFPSSPPEPERPPEPVPPERPPEPAPPDHPLVPAPPKPGPPVLSCRKFGGGATPLIHHGRLDCLLGHGFPSSLILHGCLDCVLLRGSLSSLTRHGSLSSLIIPGG</sequence>
<feature type="compositionally biased region" description="Pro residues" evidence="1">
    <location>
        <begin position="158"/>
        <end position="182"/>
    </location>
</feature>
<proteinExistence type="predicted"/>
<keyword evidence="3" id="KW-1185">Reference proteome</keyword>
<name>A0ABD0R8Y9_CIRMR</name>
<feature type="region of interest" description="Disordered" evidence="1">
    <location>
        <begin position="98"/>
        <end position="118"/>
    </location>
</feature>
<dbReference type="AlphaFoldDB" id="A0ABD0R8Y9"/>